<dbReference type="Proteomes" id="UP001272137">
    <property type="component" value="Unassembled WGS sequence"/>
</dbReference>
<dbReference type="InterPro" id="IPR016181">
    <property type="entry name" value="Acyl_CoA_acyltransferase"/>
</dbReference>
<dbReference type="InterPro" id="IPR000182">
    <property type="entry name" value="GNAT_dom"/>
</dbReference>
<evidence type="ECO:0000259" key="1">
    <source>
        <dbReference type="PROSITE" id="PS51186"/>
    </source>
</evidence>
<dbReference type="RefSeq" id="WP_009906917.1">
    <property type="nucleotide sequence ID" value="NZ_CP008915.2"/>
</dbReference>
<accession>A0AAW9CN52</accession>
<dbReference type="KEGG" id="btha:DR62_3597"/>
<dbReference type="SUPFAM" id="SSF55729">
    <property type="entry name" value="Acyl-CoA N-acyltransferases (Nat)"/>
    <property type="match status" value="1"/>
</dbReference>
<dbReference type="GO" id="GO:0016747">
    <property type="term" value="F:acyltransferase activity, transferring groups other than amino-acyl groups"/>
    <property type="evidence" value="ECO:0007669"/>
    <property type="project" value="InterPro"/>
</dbReference>
<evidence type="ECO:0000313" key="2">
    <source>
        <dbReference type="EMBL" id="MDW9252059.1"/>
    </source>
</evidence>
<dbReference type="PROSITE" id="PS51186">
    <property type="entry name" value="GNAT"/>
    <property type="match status" value="1"/>
</dbReference>
<dbReference type="Pfam" id="PF00583">
    <property type="entry name" value="Acetyltransf_1"/>
    <property type="match status" value="1"/>
</dbReference>
<proteinExistence type="predicted"/>
<organism evidence="2 3">
    <name type="scientific">Burkholderia thailandensis</name>
    <dbReference type="NCBI Taxonomy" id="57975"/>
    <lineage>
        <taxon>Bacteria</taxon>
        <taxon>Pseudomonadati</taxon>
        <taxon>Pseudomonadota</taxon>
        <taxon>Betaproteobacteria</taxon>
        <taxon>Burkholderiales</taxon>
        <taxon>Burkholderiaceae</taxon>
        <taxon>Burkholderia</taxon>
        <taxon>pseudomallei group</taxon>
    </lineage>
</organism>
<dbReference type="AlphaFoldDB" id="A0AAW9CN52"/>
<name>A0AAW9CN52_BURTH</name>
<evidence type="ECO:0000313" key="3">
    <source>
        <dbReference type="Proteomes" id="UP001272137"/>
    </source>
</evidence>
<comment type="caution">
    <text evidence="2">The sequence shown here is derived from an EMBL/GenBank/DDBJ whole genome shotgun (WGS) entry which is preliminary data.</text>
</comment>
<dbReference type="Gene3D" id="3.40.630.30">
    <property type="match status" value="1"/>
</dbReference>
<dbReference type="EMBL" id="QXCT01000001">
    <property type="protein sequence ID" value="MDW9252059.1"/>
    <property type="molecule type" value="Genomic_DNA"/>
</dbReference>
<gene>
    <name evidence="2" type="ORF">C7S16_4276</name>
</gene>
<sequence length="187" mass="20721">MTTCEMLTGGAELFRTWERRVMDLYMRAFTTDAYAGHYLDETEERGWIRRLFAEHAARCHLQTDGATLAGFLLSADSGYDRRLPAELRAALAGEPARSIAELAVAPANRAQGLGASLVAQAIADAPPDCRNIIVRSNGNAAIAHRLYTRLGFDAFGSVRVPNAMIADGRRRVAFVDKQYFRYRLPAR</sequence>
<protein>
    <submittedName>
        <fullName evidence="2">Acetyltransferase family protein</fullName>
    </submittedName>
</protein>
<feature type="domain" description="N-acetyltransferase" evidence="1">
    <location>
        <begin position="12"/>
        <end position="181"/>
    </location>
</feature>
<reference evidence="2" key="1">
    <citation type="submission" date="2018-08" db="EMBL/GenBank/DDBJ databases">
        <title>Identification of Burkholderia cepacia strains that express a Burkholderia pseudomallei-like capsular polysaccharide.</title>
        <authorList>
            <person name="Burtnick M.N."/>
            <person name="Vongsouvath M."/>
            <person name="Newton P."/>
            <person name="Wuthiekanun V."/>
            <person name="Limmathurotsakul D."/>
            <person name="Brett P.J."/>
            <person name="Chantratita N."/>
            <person name="Dance D.A."/>
        </authorList>
    </citation>
    <scope>NUCLEOTIDE SEQUENCE</scope>
    <source>
        <strain evidence="2">SBXCC001</strain>
    </source>
</reference>